<dbReference type="EMBL" id="JACEGD010000017">
    <property type="protein sequence ID" value="MBH5388575.1"/>
    <property type="molecule type" value="Genomic_DNA"/>
</dbReference>
<gene>
    <name evidence="2" type="ORF">H1B27_20130</name>
</gene>
<organism evidence="2 3">
    <name type="scientific">Bradyrhizobium diversitatis</name>
    <dbReference type="NCBI Taxonomy" id="2755406"/>
    <lineage>
        <taxon>Bacteria</taxon>
        <taxon>Pseudomonadati</taxon>
        <taxon>Pseudomonadota</taxon>
        <taxon>Alphaproteobacteria</taxon>
        <taxon>Hyphomicrobiales</taxon>
        <taxon>Nitrobacteraceae</taxon>
        <taxon>Bradyrhizobium</taxon>
    </lineage>
</organism>
<protein>
    <recommendedName>
        <fullName evidence="4">DUF2946 domain-containing protein</fullName>
    </recommendedName>
</protein>
<feature type="signal peptide" evidence="1">
    <location>
        <begin position="1"/>
        <end position="28"/>
    </location>
</feature>
<keyword evidence="1" id="KW-0732">Signal</keyword>
<evidence type="ECO:0000313" key="3">
    <source>
        <dbReference type="Proteomes" id="UP001194539"/>
    </source>
</evidence>
<feature type="chain" id="PRO_5045955553" description="DUF2946 domain-containing protein" evidence="1">
    <location>
        <begin position="29"/>
        <end position="127"/>
    </location>
</feature>
<sequence length="127" mass="14153">MSGRAFNKRCGAYFALFALTLQLTLSFAHVHHHDLATLRFDHADVAEVVHGSSLQAVEQIPSRLADDDDRCQICFSTFLLSNSSLPQAPTNQGALVFIELDRAFKPVFDQVFQPRHAAFRSRAPPIT</sequence>
<evidence type="ECO:0000313" key="2">
    <source>
        <dbReference type="EMBL" id="MBH5388575.1"/>
    </source>
</evidence>
<comment type="caution">
    <text evidence="2">The sequence shown here is derived from an EMBL/GenBank/DDBJ whole genome shotgun (WGS) entry which is preliminary data.</text>
</comment>
<proteinExistence type="predicted"/>
<dbReference type="Proteomes" id="UP001194539">
    <property type="component" value="Unassembled WGS sequence"/>
</dbReference>
<dbReference type="RefSeq" id="WP_197967255.1">
    <property type="nucleotide sequence ID" value="NZ_JACEGD010000017.1"/>
</dbReference>
<name>A0ABS0P681_9BRAD</name>
<evidence type="ECO:0008006" key="4">
    <source>
        <dbReference type="Google" id="ProtNLM"/>
    </source>
</evidence>
<evidence type="ECO:0000256" key="1">
    <source>
        <dbReference type="SAM" id="SignalP"/>
    </source>
</evidence>
<reference evidence="2 3" key="1">
    <citation type="submission" date="2020-07" db="EMBL/GenBank/DDBJ databases">
        <title>Bradyrhizobium diversity isolated from nodules of indigenous legumes of Western Australia.</title>
        <authorList>
            <person name="Klepa M.S."/>
        </authorList>
    </citation>
    <scope>NUCLEOTIDE SEQUENCE [LARGE SCALE GENOMIC DNA]</scope>
    <source>
        <strain evidence="2 3">CNPSo 4019</strain>
    </source>
</reference>
<accession>A0ABS0P681</accession>
<keyword evidence="3" id="KW-1185">Reference proteome</keyword>